<name>A0A3N4P4L6_9GAMM</name>
<keyword evidence="3" id="KW-0862">Zinc</keyword>
<accession>A0A3N4P4L6</accession>
<dbReference type="SUPFAM" id="SSF57716">
    <property type="entry name" value="Glucocorticoid receptor-like (DNA-binding domain)"/>
    <property type="match status" value="1"/>
</dbReference>
<dbReference type="AlphaFoldDB" id="A0A3N4P4L6"/>
<keyword evidence="7" id="KW-1185">Reference proteome</keyword>
<comment type="caution">
    <text evidence="6">The sequence shown here is derived from an EMBL/GenBank/DDBJ whole genome shotgun (WGS) entry which is preliminary data.</text>
</comment>
<dbReference type="Gene3D" id="1.20.120.910">
    <property type="entry name" value="DksA, coiled-coil domain"/>
    <property type="match status" value="1"/>
</dbReference>
<dbReference type="PROSITE" id="PS01102">
    <property type="entry name" value="ZF_DKSA_1"/>
    <property type="match status" value="1"/>
</dbReference>
<keyword evidence="2" id="KW-0863">Zinc-finger</keyword>
<dbReference type="PROSITE" id="PS51128">
    <property type="entry name" value="ZF_DKSA_2"/>
    <property type="match status" value="1"/>
</dbReference>
<feature type="zinc finger region" description="dksA C4-type" evidence="4">
    <location>
        <begin position="39"/>
        <end position="63"/>
    </location>
</feature>
<dbReference type="GO" id="GO:0008270">
    <property type="term" value="F:zinc ion binding"/>
    <property type="evidence" value="ECO:0007669"/>
    <property type="project" value="UniProtKB-KW"/>
</dbReference>
<dbReference type="EMBL" id="RMVG01000006">
    <property type="protein sequence ID" value="RPE01279.1"/>
    <property type="molecule type" value="Genomic_DNA"/>
</dbReference>
<evidence type="ECO:0000259" key="5">
    <source>
        <dbReference type="Pfam" id="PF01258"/>
    </source>
</evidence>
<proteinExistence type="predicted"/>
<keyword evidence="1" id="KW-0479">Metal-binding</keyword>
<protein>
    <recommendedName>
        <fullName evidence="5">Zinc finger DksA/TraR C4-type domain-containing protein</fullName>
    </recommendedName>
</protein>
<evidence type="ECO:0000313" key="7">
    <source>
        <dbReference type="Proteomes" id="UP000281332"/>
    </source>
</evidence>
<dbReference type="GO" id="GO:1900378">
    <property type="term" value="P:positive regulation of secondary metabolite biosynthetic process"/>
    <property type="evidence" value="ECO:0007669"/>
    <property type="project" value="TreeGrafter"/>
</dbReference>
<dbReference type="Pfam" id="PF01258">
    <property type="entry name" value="zf-dskA_traR"/>
    <property type="match status" value="1"/>
</dbReference>
<sequence>MRPSMADIIDEAMAAIALTEGAEVAAIRSKLSRPGCSICENCGELIPAARRKLLPSVTTCVTCQEIVEFRERTGQKL</sequence>
<dbReference type="Proteomes" id="UP000281332">
    <property type="component" value="Unassembled WGS sequence"/>
</dbReference>
<organism evidence="6 7">
    <name type="scientific">Candidatus Pantoea deserta</name>
    <dbReference type="NCBI Taxonomy" id="1869313"/>
    <lineage>
        <taxon>Bacteria</taxon>
        <taxon>Pseudomonadati</taxon>
        <taxon>Pseudomonadota</taxon>
        <taxon>Gammaproteobacteria</taxon>
        <taxon>Enterobacterales</taxon>
        <taxon>Erwiniaceae</taxon>
        <taxon>Pantoea</taxon>
    </lineage>
</organism>
<dbReference type="InterPro" id="IPR000962">
    <property type="entry name" value="Znf_DskA_TraR"/>
</dbReference>
<dbReference type="PANTHER" id="PTHR38777:SF1">
    <property type="entry name" value="DNAK SUPPRESSOR PROTEIN"/>
    <property type="match status" value="1"/>
</dbReference>
<gene>
    <name evidence="6" type="ORF">BBB56_10445</name>
</gene>
<evidence type="ECO:0000256" key="2">
    <source>
        <dbReference type="ARBA" id="ARBA00022771"/>
    </source>
</evidence>
<reference evidence="6 7" key="1">
    <citation type="submission" date="2018-11" db="EMBL/GenBank/DDBJ databases">
        <title>Whole genome sequencing of Pantoea sp. RIT388.</title>
        <authorList>
            <person name="Gan H.M."/>
            <person name="Hudson A.O."/>
        </authorList>
    </citation>
    <scope>NUCLEOTIDE SEQUENCE [LARGE SCALE GENOMIC DNA]</scope>
    <source>
        <strain evidence="6 7">RIT388</strain>
    </source>
</reference>
<evidence type="ECO:0000256" key="1">
    <source>
        <dbReference type="ARBA" id="ARBA00022723"/>
    </source>
</evidence>
<evidence type="ECO:0000256" key="3">
    <source>
        <dbReference type="ARBA" id="ARBA00022833"/>
    </source>
</evidence>
<evidence type="ECO:0000256" key="4">
    <source>
        <dbReference type="PROSITE-ProRule" id="PRU00510"/>
    </source>
</evidence>
<feature type="domain" description="Zinc finger DksA/TraR C4-type" evidence="5">
    <location>
        <begin position="38"/>
        <end position="68"/>
    </location>
</feature>
<dbReference type="PANTHER" id="PTHR38777">
    <property type="entry name" value="FELS-2 PROPHAGE PROTEIN"/>
    <property type="match status" value="1"/>
</dbReference>
<dbReference type="InterPro" id="IPR020458">
    <property type="entry name" value="Znf_DskA_TraR_CS"/>
</dbReference>
<evidence type="ECO:0000313" key="6">
    <source>
        <dbReference type="EMBL" id="RPE01279.1"/>
    </source>
</evidence>